<dbReference type="SMART" id="SM00829">
    <property type="entry name" value="PKS_ER"/>
    <property type="match status" value="1"/>
</dbReference>
<evidence type="ECO:0000259" key="2">
    <source>
        <dbReference type="SMART" id="SM00829"/>
    </source>
</evidence>
<dbReference type="InterPro" id="IPR020843">
    <property type="entry name" value="ER"/>
</dbReference>
<dbReference type="SUPFAM" id="SSF51735">
    <property type="entry name" value="NAD(P)-binding Rossmann-fold domains"/>
    <property type="match status" value="1"/>
</dbReference>
<name>A0A0E3CEJ2_9BURK</name>
<reference evidence="3 4" key="1">
    <citation type="submission" date="2013-09" db="EMBL/GenBank/DDBJ databases">
        <title>High correlation between genotypes and phenotypes of environmental bacteria Comamonas testosteroni strains.</title>
        <authorList>
            <person name="Liu L."/>
            <person name="Zhu W."/>
            <person name="Xia X."/>
            <person name="Xu B."/>
            <person name="Luo M."/>
            <person name="Wang G."/>
        </authorList>
    </citation>
    <scope>NUCLEOTIDE SEQUENCE [LARGE SCALE GENOMIC DNA]</scope>
    <source>
        <strain evidence="3 4">DF2</strain>
    </source>
</reference>
<keyword evidence="4" id="KW-1185">Reference proteome</keyword>
<dbReference type="SUPFAM" id="SSF50129">
    <property type="entry name" value="GroES-like"/>
    <property type="match status" value="1"/>
</dbReference>
<evidence type="ECO:0000313" key="4">
    <source>
        <dbReference type="Proteomes" id="UP000029549"/>
    </source>
</evidence>
<dbReference type="InterPro" id="IPR036291">
    <property type="entry name" value="NAD(P)-bd_dom_sf"/>
</dbReference>
<accession>A0A0E3CEJ2</accession>
<dbReference type="CDD" id="cd08272">
    <property type="entry name" value="MDR6"/>
    <property type="match status" value="1"/>
</dbReference>
<dbReference type="AlphaFoldDB" id="A0A0E3CEJ2"/>
<dbReference type="PANTHER" id="PTHR44154">
    <property type="entry name" value="QUINONE OXIDOREDUCTASE"/>
    <property type="match status" value="1"/>
</dbReference>
<dbReference type="Pfam" id="PF08240">
    <property type="entry name" value="ADH_N"/>
    <property type="match status" value="1"/>
</dbReference>
<evidence type="ECO:0000256" key="1">
    <source>
        <dbReference type="ARBA" id="ARBA00022857"/>
    </source>
</evidence>
<dbReference type="InterPro" id="IPR011032">
    <property type="entry name" value="GroES-like_sf"/>
</dbReference>
<dbReference type="Pfam" id="PF13602">
    <property type="entry name" value="ADH_zinc_N_2"/>
    <property type="match status" value="1"/>
</dbReference>
<evidence type="ECO:0000313" key="3">
    <source>
        <dbReference type="EMBL" id="KGH08340.1"/>
    </source>
</evidence>
<gene>
    <name evidence="3" type="ORF">P608_18385</name>
</gene>
<protein>
    <submittedName>
        <fullName evidence="3">Alcohol dehydrogenase</fullName>
    </submittedName>
</protein>
<dbReference type="InterPro" id="IPR051603">
    <property type="entry name" value="Zinc-ADH_QOR/CCCR"/>
</dbReference>
<keyword evidence="1" id="KW-0521">NADP</keyword>
<dbReference type="GO" id="GO:0016491">
    <property type="term" value="F:oxidoreductase activity"/>
    <property type="evidence" value="ECO:0007669"/>
    <property type="project" value="InterPro"/>
</dbReference>
<feature type="domain" description="Enoyl reductase (ER)" evidence="2">
    <location>
        <begin position="7"/>
        <end position="324"/>
    </location>
</feature>
<organism evidence="3 4">
    <name type="scientific">Comamonas thiooxydans</name>
    <dbReference type="NCBI Taxonomy" id="363952"/>
    <lineage>
        <taxon>Bacteria</taxon>
        <taxon>Pseudomonadati</taxon>
        <taxon>Pseudomonadota</taxon>
        <taxon>Betaproteobacteria</taxon>
        <taxon>Burkholderiales</taxon>
        <taxon>Comamonadaceae</taxon>
        <taxon>Comamonas</taxon>
    </lineage>
</organism>
<dbReference type="Gene3D" id="3.40.50.720">
    <property type="entry name" value="NAD(P)-binding Rossmann-like Domain"/>
    <property type="match status" value="1"/>
</dbReference>
<dbReference type="InterPro" id="IPR013154">
    <property type="entry name" value="ADH-like_N"/>
</dbReference>
<dbReference type="PANTHER" id="PTHR44154:SF1">
    <property type="entry name" value="QUINONE OXIDOREDUCTASE"/>
    <property type="match status" value="1"/>
</dbReference>
<dbReference type="EMBL" id="AWTP01000123">
    <property type="protein sequence ID" value="KGH08340.1"/>
    <property type="molecule type" value="Genomic_DNA"/>
</dbReference>
<dbReference type="Gene3D" id="3.90.180.10">
    <property type="entry name" value="Medium-chain alcohol dehydrogenases, catalytic domain"/>
    <property type="match status" value="1"/>
</dbReference>
<sequence>MRALILDDYEVAQFRSAQIDIPAPKAGEVLVRIKASGVNPIDYKIRTGKAPYAMPALPAVLGTDLAGVVEAVGEGVGAFKVGDEVYGLTGGVRGLQGSLAEFAAVDARLLALKPKNLSMRDAAALPLVVLTAWEGLIDRAAVRPGQKVLVTGGSGGVGHLVVQLALARGADVYATVRNSGADIVKSLGATPIDVGTTTVAEYVAKYTDGKGFDVIYDTVGGPVLDAAFEAIAHYGHVVSCAAFGNHALATGSLRCATLSGVFVLLPMLSGELRAHHGDILRHVTELVEAGRVKPIVDERRFTLDSAMAAHALVEQGGAAVKVVIDVAA</sequence>
<dbReference type="Proteomes" id="UP000029549">
    <property type="component" value="Unassembled WGS sequence"/>
</dbReference>
<proteinExistence type="predicted"/>
<comment type="caution">
    <text evidence="3">The sequence shown here is derived from an EMBL/GenBank/DDBJ whole genome shotgun (WGS) entry which is preliminary data.</text>
</comment>